<dbReference type="GO" id="GO:0006631">
    <property type="term" value="P:fatty acid metabolic process"/>
    <property type="evidence" value="ECO:0007669"/>
    <property type="project" value="UniProtKB-KW"/>
</dbReference>
<evidence type="ECO:0000256" key="14">
    <source>
        <dbReference type="ARBA" id="ARBA00047337"/>
    </source>
</evidence>
<evidence type="ECO:0000256" key="5">
    <source>
        <dbReference type="ARBA" id="ARBA00014923"/>
    </source>
</evidence>
<dbReference type="GO" id="GO:0005737">
    <property type="term" value="C:cytoplasm"/>
    <property type="evidence" value="ECO:0007669"/>
    <property type="project" value="UniProtKB-SubCell"/>
</dbReference>
<dbReference type="STRING" id="101091.A0A1C7NFW9"/>
<dbReference type="InParanoid" id="A0A1C7NFW9"/>
<keyword evidence="6" id="KW-0719">Serine esterase</keyword>
<keyword evidence="10" id="KW-0443">Lipid metabolism</keyword>
<comment type="catalytic activity">
    <reaction evidence="14">
        <text>S-hexadecanoyl-L-cysteinyl-[protein] + H2O = L-cysteinyl-[protein] + hexadecanoate + H(+)</text>
        <dbReference type="Rhea" id="RHEA:19233"/>
        <dbReference type="Rhea" id="RHEA-COMP:10131"/>
        <dbReference type="Rhea" id="RHEA-COMP:11032"/>
        <dbReference type="ChEBI" id="CHEBI:7896"/>
        <dbReference type="ChEBI" id="CHEBI:15377"/>
        <dbReference type="ChEBI" id="CHEBI:15378"/>
        <dbReference type="ChEBI" id="CHEBI:29950"/>
        <dbReference type="ChEBI" id="CHEBI:74151"/>
        <dbReference type="EC" id="3.1.2.22"/>
    </reaction>
</comment>
<organism evidence="16 17">
    <name type="scientific">Choanephora cucurbitarum</name>
    <dbReference type="NCBI Taxonomy" id="101091"/>
    <lineage>
        <taxon>Eukaryota</taxon>
        <taxon>Fungi</taxon>
        <taxon>Fungi incertae sedis</taxon>
        <taxon>Mucoromycota</taxon>
        <taxon>Mucoromycotina</taxon>
        <taxon>Mucoromycetes</taxon>
        <taxon>Mucorales</taxon>
        <taxon>Mucorineae</taxon>
        <taxon>Choanephoraceae</taxon>
        <taxon>Choanephoroideae</taxon>
        <taxon>Choanephora</taxon>
    </lineage>
</organism>
<dbReference type="OrthoDB" id="2418081at2759"/>
<keyword evidence="11" id="KW-0539">Nucleus</keyword>
<feature type="domain" description="Phospholipase/carboxylesterase/thioesterase" evidence="15">
    <location>
        <begin position="5"/>
        <end position="221"/>
    </location>
</feature>
<proteinExistence type="inferred from homology"/>
<keyword evidence="8" id="KW-0378">Hydrolase</keyword>
<reference evidence="16 17" key="1">
    <citation type="submission" date="2016-03" db="EMBL/GenBank/DDBJ databases">
        <title>Choanephora cucurbitarum.</title>
        <authorList>
            <person name="Min B."/>
            <person name="Park H."/>
            <person name="Park J.-H."/>
            <person name="Shin H.-D."/>
            <person name="Choi I.-G."/>
        </authorList>
    </citation>
    <scope>NUCLEOTIDE SEQUENCE [LARGE SCALE GENOMIC DNA]</scope>
    <source>
        <strain evidence="16 17">KUS-F28377</strain>
    </source>
</reference>
<evidence type="ECO:0000256" key="7">
    <source>
        <dbReference type="ARBA" id="ARBA00022490"/>
    </source>
</evidence>
<keyword evidence="17" id="KW-1185">Reference proteome</keyword>
<evidence type="ECO:0000256" key="8">
    <source>
        <dbReference type="ARBA" id="ARBA00022801"/>
    </source>
</evidence>
<protein>
    <recommendedName>
        <fullName evidence="5">Acyl-protein thioesterase 1</fullName>
        <ecNumber evidence="4">3.1.2.22</ecNumber>
    </recommendedName>
    <alternativeName>
        <fullName evidence="13">Palmitoyl-protein hydrolase</fullName>
    </alternativeName>
</protein>
<sequence length="224" mass="24159">MSLTSVIISAKAKQTATVVWCHGLGDSGAGWSFIGEELGQLFPYVKWVLPNAPARPIALNGGFPMPGWFDLHSLDKRILENEDEKGIMASSASIGQLIQEEINQGIPAERIILGGFSQGACLSLVTGLSSQQKLAGIIACSGWLGLSSKFANIASETNKQTPILMCHGDRDPVVRYEYGQESADKLRSLGYQISFKAYPGLVHSANEQELADIAQFIKKVIPPL</sequence>
<dbReference type="Gene3D" id="3.40.50.1820">
    <property type="entry name" value="alpha/beta hydrolase"/>
    <property type="match status" value="1"/>
</dbReference>
<evidence type="ECO:0000256" key="12">
    <source>
        <dbReference type="ARBA" id="ARBA00029392"/>
    </source>
</evidence>
<evidence type="ECO:0000256" key="3">
    <source>
        <dbReference type="ARBA" id="ARBA00006499"/>
    </source>
</evidence>
<evidence type="ECO:0000256" key="13">
    <source>
        <dbReference type="ARBA" id="ARBA00031195"/>
    </source>
</evidence>
<dbReference type="PANTHER" id="PTHR10655">
    <property type="entry name" value="LYSOPHOSPHOLIPASE-RELATED"/>
    <property type="match status" value="1"/>
</dbReference>
<evidence type="ECO:0000256" key="11">
    <source>
        <dbReference type="ARBA" id="ARBA00023242"/>
    </source>
</evidence>
<dbReference type="AlphaFoldDB" id="A0A1C7NFW9"/>
<evidence type="ECO:0000256" key="1">
    <source>
        <dbReference type="ARBA" id="ARBA00004123"/>
    </source>
</evidence>
<dbReference type="FunFam" id="3.40.50.1820:FF:000276">
    <property type="entry name" value="Acyl-protein thioesterase 1"/>
    <property type="match status" value="1"/>
</dbReference>
<dbReference type="InterPro" id="IPR029058">
    <property type="entry name" value="AB_hydrolase_fold"/>
</dbReference>
<evidence type="ECO:0000259" key="15">
    <source>
        <dbReference type="Pfam" id="PF02230"/>
    </source>
</evidence>
<gene>
    <name evidence="16" type="ORF">A0J61_03968</name>
</gene>
<evidence type="ECO:0000313" key="16">
    <source>
        <dbReference type="EMBL" id="OBZ87982.1"/>
    </source>
</evidence>
<dbReference type="SUPFAM" id="SSF53474">
    <property type="entry name" value="alpha/beta-Hydrolases"/>
    <property type="match status" value="1"/>
</dbReference>
<dbReference type="EMBL" id="LUGH01000184">
    <property type="protein sequence ID" value="OBZ87982.1"/>
    <property type="molecule type" value="Genomic_DNA"/>
</dbReference>
<evidence type="ECO:0000256" key="4">
    <source>
        <dbReference type="ARBA" id="ARBA00012423"/>
    </source>
</evidence>
<dbReference type="GO" id="GO:0052689">
    <property type="term" value="F:carboxylic ester hydrolase activity"/>
    <property type="evidence" value="ECO:0007669"/>
    <property type="project" value="UniProtKB-KW"/>
</dbReference>
<name>A0A1C7NFW9_9FUNG</name>
<keyword evidence="9" id="KW-0276">Fatty acid metabolism</keyword>
<comment type="caution">
    <text evidence="16">The sequence shown here is derived from an EMBL/GenBank/DDBJ whole genome shotgun (WGS) entry which is preliminary data.</text>
</comment>
<dbReference type="EC" id="3.1.2.22" evidence="4"/>
<accession>A0A1C7NFW9</accession>
<dbReference type="FunCoup" id="A0A1C7NFW9">
    <property type="interactions" value="431"/>
</dbReference>
<evidence type="ECO:0000313" key="17">
    <source>
        <dbReference type="Proteomes" id="UP000093000"/>
    </source>
</evidence>
<dbReference type="Pfam" id="PF02230">
    <property type="entry name" value="Abhydrolase_2"/>
    <property type="match status" value="1"/>
</dbReference>
<evidence type="ECO:0000256" key="6">
    <source>
        <dbReference type="ARBA" id="ARBA00022487"/>
    </source>
</evidence>
<evidence type="ECO:0000256" key="9">
    <source>
        <dbReference type="ARBA" id="ARBA00022832"/>
    </source>
</evidence>
<dbReference type="GO" id="GO:0005634">
    <property type="term" value="C:nucleus"/>
    <property type="evidence" value="ECO:0007669"/>
    <property type="project" value="UniProtKB-SubCell"/>
</dbReference>
<comment type="similarity">
    <text evidence="3">Belongs to the AB hydrolase superfamily. AB hydrolase 2 family.</text>
</comment>
<dbReference type="Proteomes" id="UP000093000">
    <property type="component" value="Unassembled WGS sequence"/>
</dbReference>
<evidence type="ECO:0000256" key="2">
    <source>
        <dbReference type="ARBA" id="ARBA00004496"/>
    </source>
</evidence>
<keyword evidence="7" id="KW-0963">Cytoplasm</keyword>
<dbReference type="InterPro" id="IPR003140">
    <property type="entry name" value="PLipase/COase/thioEstase"/>
</dbReference>
<dbReference type="InterPro" id="IPR050565">
    <property type="entry name" value="LYPA1-2/EST-like"/>
</dbReference>
<dbReference type="PANTHER" id="PTHR10655:SF17">
    <property type="entry name" value="LYSOPHOSPHOLIPASE-LIKE PROTEIN 1"/>
    <property type="match status" value="1"/>
</dbReference>
<dbReference type="GO" id="GO:0008474">
    <property type="term" value="F:palmitoyl-(protein) hydrolase activity"/>
    <property type="evidence" value="ECO:0007669"/>
    <property type="project" value="UniProtKB-EC"/>
</dbReference>
<evidence type="ECO:0000256" key="10">
    <source>
        <dbReference type="ARBA" id="ARBA00023098"/>
    </source>
</evidence>
<comment type="subcellular location">
    <subcellularLocation>
        <location evidence="2">Cytoplasm</location>
    </subcellularLocation>
    <subcellularLocation>
        <location evidence="1">Nucleus</location>
    </subcellularLocation>
</comment>
<comment type="function">
    <text evidence="12">Hydrolyzes fatty acids from S-acylated cysteine residues in proteins with a strong preference for palmitoylated G-alpha proteins over other acyl substrates. Mediates the deacylation of G-alpha proteins such as GPA1 in vivo, but has weak or no activity toward palmitoylated Ras proteins. Has weak lysophospholipase activity in vitro; however such activity may not exist in vivo.</text>
</comment>